<sequence>MEQSNKPENDHTDERKQKEESLKSKIVALEIQVEVKRKELQELLSVSDVHERKDKNFLALYQLRFYGDTSSDDASDSDHGTEHFERSTGDFSDINEYAEQQDSRTSEEPIAVGSQGDVNESLDLYAQPVLSSTQPESASSSYPCLDLVIRQVDFFGDHFLLSSTTFKLAIQVSYFFEGNHFWLSWATSDPVVQPLILSAANHLLLPPVSFDLSVQPLNAAGNHFLLRSASFDLVVQPLNSAGNHFLLPSPTFDLVVPLLRLFGGSYSGDQFLVTFDP</sequence>
<evidence type="ECO:0000256" key="1">
    <source>
        <dbReference type="SAM" id="MobiDB-lite"/>
    </source>
</evidence>
<comment type="caution">
    <text evidence="2">The sequence shown here is derived from an EMBL/GenBank/DDBJ whole genome shotgun (WGS) entry which is preliminary data.</text>
</comment>
<evidence type="ECO:0000313" key="2">
    <source>
        <dbReference type="EMBL" id="KAK9944290.1"/>
    </source>
</evidence>
<proteinExistence type="predicted"/>
<name>A0AAW1Y768_RUBAR</name>
<reference evidence="2 3" key="1">
    <citation type="journal article" date="2023" name="G3 (Bethesda)">
        <title>A chromosome-length genome assembly and annotation of blackberry (Rubus argutus, cv. 'Hillquist').</title>
        <authorList>
            <person name="Bruna T."/>
            <person name="Aryal R."/>
            <person name="Dudchenko O."/>
            <person name="Sargent D.J."/>
            <person name="Mead D."/>
            <person name="Buti M."/>
            <person name="Cavallini A."/>
            <person name="Hytonen T."/>
            <person name="Andres J."/>
            <person name="Pham M."/>
            <person name="Weisz D."/>
            <person name="Mascagni F."/>
            <person name="Usai G."/>
            <person name="Natali L."/>
            <person name="Bassil N."/>
            <person name="Fernandez G.E."/>
            <person name="Lomsadze A."/>
            <person name="Armour M."/>
            <person name="Olukolu B."/>
            <person name="Poorten T."/>
            <person name="Britton C."/>
            <person name="Davik J."/>
            <person name="Ashrafi H."/>
            <person name="Aiden E.L."/>
            <person name="Borodovsky M."/>
            <person name="Worthington M."/>
        </authorList>
    </citation>
    <scope>NUCLEOTIDE SEQUENCE [LARGE SCALE GENOMIC DNA]</scope>
    <source>
        <strain evidence="2">PI 553951</strain>
    </source>
</reference>
<keyword evidence="3" id="KW-1185">Reference proteome</keyword>
<dbReference type="AlphaFoldDB" id="A0AAW1Y768"/>
<dbReference type="EMBL" id="JBEDUW010000002">
    <property type="protein sequence ID" value="KAK9944290.1"/>
    <property type="molecule type" value="Genomic_DNA"/>
</dbReference>
<feature type="compositionally biased region" description="Basic and acidic residues" evidence="1">
    <location>
        <begin position="76"/>
        <end position="88"/>
    </location>
</feature>
<organism evidence="2 3">
    <name type="scientific">Rubus argutus</name>
    <name type="common">Southern blackberry</name>
    <dbReference type="NCBI Taxonomy" id="59490"/>
    <lineage>
        <taxon>Eukaryota</taxon>
        <taxon>Viridiplantae</taxon>
        <taxon>Streptophyta</taxon>
        <taxon>Embryophyta</taxon>
        <taxon>Tracheophyta</taxon>
        <taxon>Spermatophyta</taxon>
        <taxon>Magnoliopsida</taxon>
        <taxon>eudicotyledons</taxon>
        <taxon>Gunneridae</taxon>
        <taxon>Pentapetalae</taxon>
        <taxon>rosids</taxon>
        <taxon>fabids</taxon>
        <taxon>Rosales</taxon>
        <taxon>Rosaceae</taxon>
        <taxon>Rosoideae</taxon>
        <taxon>Rosoideae incertae sedis</taxon>
        <taxon>Rubus</taxon>
    </lineage>
</organism>
<accession>A0AAW1Y768</accession>
<protein>
    <submittedName>
        <fullName evidence="2">Uncharacterized protein</fullName>
    </submittedName>
</protein>
<feature type="region of interest" description="Disordered" evidence="1">
    <location>
        <begin position="70"/>
        <end position="93"/>
    </location>
</feature>
<evidence type="ECO:0000313" key="3">
    <source>
        <dbReference type="Proteomes" id="UP001457282"/>
    </source>
</evidence>
<feature type="region of interest" description="Disordered" evidence="1">
    <location>
        <begin position="1"/>
        <end position="23"/>
    </location>
</feature>
<dbReference type="Proteomes" id="UP001457282">
    <property type="component" value="Unassembled WGS sequence"/>
</dbReference>
<gene>
    <name evidence="2" type="ORF">M0R45_009863</name>
</gene>